<accession>A0ACB8WNJ8</accession>
<gene>
    <name evidence="1" type="ORF">L3Q82_007629</name>
</gene>
<evidence type="ECO:0000313" key="2">
    <source>
        <dbReference type="Proteomes" id="UP000831701"/>
    </source>
</evidence>
<keyword evidence="2" id="KW-1185">Reference proteome</keyword>
<organism evidence="1 2">
    <name type="scientific">Scortum barcoo</name>
    <name type="common">barcoo grunter</name>
    <dbReference type="NCBI Taxonomy" id="214431"/>
    <lineage>
        <taxon>Eukaryota</taxon>
        <taxon>Metazoa</taxon>
        <taxon>Chordata</taxon>
        <taxon>Craniata</taxon>
        <taxon>Vertebrata</taxon>
        <taxon>Euteleostomi</taxon>
        <taxon>Actinopterygii</taxon>
        <taxon>Neopterygii</taxon>
        <taxon>Teleostei</taxon>
        <taxon>Neoteleostei</taxon>
        <taxon>Acanthomorphata</taxon>
        <taxon>Eupercaria</taxon>
        <taxon>Centrarchiformes</taxon>
        <taxon>Terapontoidei</taxon>
        <taxon>Terapontidae</taxon>
        <taxon>Scortum</taxon>
    </lineage>
</organism>
<sequence>MPPKRDAGAPPAQPPVKMIKIGTDAQEFGCDPAEEKFRLAQESSYSPFPNNEHEGIEFDEENVSSPGIRTDTISLLMKIEQLQAQLKYERRCRILAERELRELKEMNTLMMQMRHTAHELRVTLDHVLQGGEAAAAPQGSQDETIAFLNEPEVEMRAAHNIPEDDHNFLYLSENLRVQKNLYERIAEIADYKKYTSALLMILFDRETLATHSLQGRRNTFTGEECHKPQLPPEILRSIIDHVSVKFGVDSSQIKSAIRTKLNNEDKLLKKRLGLGKAENKALSDQSFCQDASLLPENGAMRNDSQEREREGVREREWEQPFLNIPTNDNRSLLTPEYNDSTTVWAPMPSSPSRQTGTHPNLQTRFKDLTGIFFMVTLNVLALLANTAVLVVVIKAPHLRKFAFVCHLCTVDLLCAILLMPLGISSSSPYFAGMEFTVLKCQIYVFLNVILIAASIFTVTAISVERYYYIVHPMRYEVKMTLKLTAAVIVMVWVASAVLGLSTVFGWPSYSSLSSISAARCSLLWSHSDSRRVFSVLFTITCFCLPAVVIFAVYCNVYKVARVAARQHGPLPLWTNSQLKHRSDSINSQTTIITTRNAPRRIMRDRPFGGGKAALTLVVIVGQFLICWLPYFALHLHLTLDATPNIPEDLEEAVIWLAYSSFAINPFFYGLLNRQIREELCKLRRCYSARPVELAVSSHEGSGHENFLQFLHRTSCTMETRASFATSSPRSTLDQTGQTGFRLPGQIPEEFTARNRHYYGDCAHRGVAR</sequence>
<evidence type="ECO:0000313" key="1">
    <source>
        <dbReference type="EMBL" id="KAI3369394.1"/>
    </source>
</evidence>
<comment type="caution">
    <text evidence="1">The sequence shown here is derived from an EMBL/GenBank/DDBJ whole genome shotgun (WGS) entry which is preliminary data.</text>
</comment>
<dbReference type="Proteomes" id="UP000831701">
    <property type="component" value="Chromosome 7"/>
</dbReference>
<dbReference type="EMBL" id="CM041537">
    <property type="protein sequence ID" value="KAI3369394.1"/>
    <property type="molecule type" value="Genomic_DNA"/>
</dbReference>
<proteinExistence type="predicted"/>
<reference evidence="1" key="1">
    <citation type="submission" date="2022-04" db="EMBL/GenBank/DDBJ databases">
        <title>Jade perch genome.</title>
        <authorList>
            <person name="Chao B."/>
        </authorList>
    </citation>
    <scope>NUCLEOTIDE SEQUENCE</scope>
    <source>
        <strain evidence="1">CB-2022</strain>
    </source>
</reference>
<protein>
    <submittedName>
        <fullName evidence="1">Uncharacterized protein</fullName>
    </submittedName>
</protein>
<name>A0ACB8WNJ8_9TELE</name>